<accession>A0AAW3FC53</accession>
<evidence type="ECO:0000313" key="2">
    <source>
        <dbReference type="EMBL" id="KGC20308.1"/>
    </source>
</evidence>
<protein>
    <submittedName>
        <fullName evidence="2">Immunity 32 family protein</fullName>
    </submittedName>
</protein>
<comment type="caution">
    <text evidence="2">The sequence shown here is derived from an EMBL/GenBank/DDBJ whole genome shotgun (WGS) entry which is preliminary data.</text>
</comment>
<dbReference type="InterPro" id="IPR028969">
    <property type="entry name" value="Imm52"/>
</dbReference>
<dbReference type="Proteomes" id="UP000029590">
    <property type="component" value="Unassembled WGS sequence"/>
</dbReference>
<evidence type="ECO:0000313" key="3">
    <source>
        <dbReference type="Proteomes" id="UP000029590"/>
    </source>
</evidence>
<dbReference type="AlphaFoldDB" id="A0AAW3FC53"/>
<dbReference type="EMBL" id="JPGG01000012">
    <property type="protein sequence ID" value="KGC20308.1"/>
    <property type="molecule type" value="Genomic_DNA"/>
</dbReference>
<proteinExistence type="predicted"/>
<reference evidence="2 3" key="1">
    <citation type="submission" date="2014-04" db="EMBL/GenBank/DDBJ databases">
        <authorList>
            <person name="Bishop-Lilly K.A."/>
            <person name="Broomall S.M."/>
            <person name="Chain P.S."/>
            <person name="Chertkov O."/>
            <person name="Coyne S.R."/>
            <person name="Daligault H.E."/>
            <person name="Davenport K.W."/>
            <person name="Erkkila T."/>
            <person name="Frey K.G."/>
            <person name="Gibbons H.S."/>
            <person name="Gu W."/>
            <person name="Jaissle J."/>
            <person name="Johnson S.L."/>
            <person name="Koroleva G.I."/>
            <person name="Ladner J.T."/>
            <person name="Lo C.-C."/>
            <person name="Minogue T.D."/>
            <person name="Munk C."/>
            <person name="Palacios G.F."/>
            <person name="Redden C.L."/>
            <person name="Rosenzweig C.N."/>
            <person name="Scholz M.B."/>
            <person name="Teshima H."/>
            <person name="Xu Y."/>
        </authorList>
    </citation>
    <scope>NUCLEOTIDE SEQUENCE [LARGE SCALE GENOMIC DNA]</scope>
    <source>
        <strain evidence="3">gladioli</strain>
    </source>
</reference>
<name>A0AAW3FC53_BURGA</name>
<feature type="domain" description="Immunity protein 52" evidence="1">
    <location>
        <begin position="28"/>
        <end position="238"/>
    </location>
</feature>
<organism evidence="2 3">
    <name type="scientific">Burkholderia gladioli</name>
    <name type="common">Pseudomonas marginata</name>
    <name type="synonym">Phytomonas marginata</name>
    <dbReference type="NCBI Taxonomy" id="28095"/>
    <lineage>
        <taxon>Bacteria</taxon>
        <taxon>Pseudomonadati</taxon>
        <taxon>Pseudomonadota</taxon>
        <taxon>Betaproteobacteria</taxon>
        <taxon>Burkholderiales</taxon>
        <taxon>Burkholderiaceae</taxon>
        <taxon>Burkholderia</taxon>
    </lineage>
</organism>
<gene>
    <name evidence="2" type="ORF">DM48_7847</name>
</gene>
<dbReference type="RefSeq" id="WP_036057462.1">
    <property type="nucleotide sequence ID" value="NZ_KN150851.1"/>
</dbReference>
<dbReference type="Pfam" id="PF15579">
    <property type="entry name" value="Imm52"/>
    <property type="match status" value="1"/>
</dbReference>
<evidence type="ECO:0000259" key="1">
    <source>
        <dbReference type="Pfam" id="PF15579"/>
    </source>
</evidence>
<sequence length="244" mass="26948">MEIVAQFRSSPDFAQTGDFAAHLVRAWPVVEVMSKRDERLGKWWLKADTEEEARLYPMYEEPGVPSPAVLAVLAQRYSKKLNLPKVFGFWNGRMAEGDSATLKLAIDTRPLPSEVEIGLPSRLTGLATANGYEDVAEIVAGIVAVYDPVYVSVSSRDYFPRQVFDDKPGVGWMLYLPKVVTTQQVPEARALIPVPGAGGQQSGTLIVSVIDTVFSVDNAEHVDAANRIEIRLVDQDLLPRYSDI</sequence>